<comment type="caution">
    <text evidence="2">The sequence shown here is derived from an EMBL/GenBank/DDBJ whole genome shotgun (WGS) entry which is preliminary data.</text>
</comment>
<evidence type="ECO:0000313" key="2">
    <source>
        <dbReference type="EMBL" id="GAI62306.1"/>
    </source>
</evidence>
<dbReference type="AlphaFoldDB" id="X1R5I3"/>
<dbReference type="InterPro" id="IPR000415">
    <property type="entry name" value="Nitroreductase-like"/>
</dbReference>
<proteinExistence type="predicted"/>
<feature type="domain" description="Nitroreductase" evidence="1">
    <location>
        <begin position="55"/>
        <end position="111"/>
    </location>
</feature>
<reference evidence="2" key="1">
    <citation type="journal article" date="2014" name="Front. Microbiol.">
        <title>High frequency of phylogenetically diverse reductive dehalogenase-homologous genes in deep subseafloor sedimentary metagenomes.</title>
        <authorList>
            <person name="Kawai M."/>
            <person name="Futagami T."/>
            <person name="Toyoda A."/>
            <person name="Takaki Y."/>
            <person name="Nishi S."/>
            <person name="Hori S."/>
            <person name="Arai W."/>
            <person name="Tsubouchi T."/>
            <person name="Morono Y."/>
            <person name="Uchiyama I."/>
            <person name="Ito T."/>
            <person name="Fujiyama A."/>
            <person name="Inagaki F."/>
            <person name="Takami H."/>
        </authorList>
    </citation>
    <scope>NUCLEOTIDE SEQUENCE</scope>
    <source>
        <strain evidence="2">Expedition CK06-06</strain>
    </source>
</reference>
<accession>X1R5I3</accession>
<dbReference type="InterPro" id="IPR029479">
    <property type="entry name" value="Nitroreductase"/>
</dbReference>
<sequence>PSASAANKQPLKYILSCQPEKNALIFPCLRWAGYLKDWRGPAEGERPSAYIIVLGDTRISPSFLCDHGVAAQSILLGATEKGLGGCILAAVQRTKLSKLLKIPEHYEILLVL</sequence>
<dbReference type="EMBL" id="BARV01043343">
    <property type="protein sequence ID" value="GAI62306.1"/>
    <property type="molecule type" value="Genomic_DNA"/>
</dbReference>
<feature type="non-terminal residue" evidence="2">
    <location>
        <position position="112"/>
    </location>
</feature>
<name>X1R5I3_9ZZZZ</name>
<dbReference type="Pfam" id="PF00881">
    <property type="entry name" value="Nitroreductase"/>
    <property type="match status" value="1"/>
</dbReference>
<dbReference type="Gene3D" id="3.40.109.10">
    <property type="entry name" value="NADH Oxidase"/>
    <property type="match status" value="1"/>
</dbReference>
<evidence type="ECO:0000259" key="1">
    <source>
        <dbReference type="Pfam" id="PF00881"/>
    </source>
</evidence>
<dbReference type="SUPFAM" id="SSF55469">
    <property type="entry name" value="FMN-dependent nitroreductase-like"/>
    <property type="match status" value="1"/>
</dbReference>
<organism evidence="2">
    <name type="scientific">marine sediment metagenome</name>
    <dbReference type="NCBI Taxonomy" id="412755"/>
    <lineage>
        <taxon>unclassified sequences</taxon>
        <taxon>metagenomes</taxon>
        <taxon>ecological metagenomes</taxon>
    </lineage>
</organism>
<gene>
    <name evidence="2" type="ORF">S06H3_64746</name>
</gene>
<dbReference type="CDD" id="cd02062">
    <property type="entry name" value="Nitro_FMN_reductase"/>
    <property type="match status" value="1"/>
</dbReference>
<protein>
    <recommendedName>
        <fullName evidence="1">Nitroreductase domain-containing protein</fullName>
    </recommendedName>
</protein>
<feature type="non-terminal residue" evidence="2">
    <location>
        <position position="1"/>
    </location>
</feature>
<dbReference type="GO" id="GO:0016491">
    <property type="term" value="F:oxidoreductase activity"/>
    <property type="evidence" value="ECO:0007669"/>
    <property type="project" value="InterPro"/>
</dbReference>